<keyword evidence="1" id="KW-0808">Transferase</keyword>
<dbReference type="EC" id="2.1.1.198" evidence="1"/>
<dbReference type="EMBL" id="SRYG01000011">
    <property type="protein sequence ID" value="TGY65980.1"/>
    <property type="molecule type" value="Genomic_DNA"/>
</dbReference>
<keyword evidence="1" id="KW-0489">Methyltransferase</keyword>
<comment type="caution">
    <text evidence="1">The sequence shown here is derived from an EMBL/GenBank/DDBJ whole genome shotgun (WGS) entry which is preliminary data.</text>
</comment>
<name>A0AC61R7M3_9FIRM</name>
<sequence length="286" mass="32019">MNKQKSFSEQKSALYLVPTPIGNLSEMSPRAIETLKAVDWIACEDTRNSGKLLKHFEISKPLLSHHEHNQDVSIPKILDRLEAGESVAVISDAGYPLVSDPGQKLVRTCVEHDIAVIPVSGPNAALDALVASGLDARHYLFYGFLDAKTTKRVKQLEALRDFPYTIVFYEAPHRIQAMLDDLYAVFGNRAMCLGREITKLHEEFLRGRVDEIRQSCDGLKGEMVVVVEGAPKQDTSVSMDEALDVVARYQSEGMTTKKAIQQTAKDLNLSKNELYQRVMRAKKEEE</sequence>
<keyword evidence="2" id="KW-1185">Reference proteome</keyword>
<organism evidence="1 2">
    <name type="scientific">Dubosiella muris</name>
    <dbReference type="NCBI Taxonomy" id="3038133"/>
    <lineage>
        <taxon>Bacteria</taxon>
        <taxon>Bacillati</taxon>
        <taxon>Bacillota</taxon>
        <taxon>Erysipelotrichia</taxon>
        <taxon>Erysipelotrichales</taxon>
        <taxon>Erysipelotrichaceae</taxon>
        <taxon>Dubosiella</taxon>
    </lineage>
</organism>
<protein>
    <submittedName>
        <fullName evidence="1">16S rRNA (Cytidine(1402)-2'-O)-methyltransferase</fullName>
        <ecNumber evidence="1">2.1.1.198</ecNumber>
    </submittedName>
</protein>
<accession>A0AC61R7M3</accession>
<evidence type="ECO:0000313" key="2">
    <source>
        <dbReference type="Proteomes" id="UP000308836"/>
    </source>
</evidence>
<evidence type="ECO:0000313" key="1">
    <source>
        <dbReference type="EMBL" id="TGY65980.1"/>
    </source>
</evidence>
<proteinExistence type="predicted"/>
<dbReference type="Proteomes" id="UP000308836">
    <property type="component" value="Unassembled WGS sequence"/>
</dbReference>
<reference evidence="1" key="1">
    <citation type="submission" date="2019-04" db="EMBL/GenBank/DDBJ databases">
        <title>Microbes associate with the intestines of laboratory mice.</title>
        <authorList>
            <person name="Navarre W."/>
            <person name="Wong E."/>
            <person name="Huang K."/>
            <person name="Tropini C."/>
            <person name="Ng K."/>
            <person name="Yu B."/>
        </authorList>
    </citation>
    <scope>NUCLEOTIDE SEQUENCE</scope>
    <source>
        <strain evidence="1">NM09_H32</strain>
    </source>
</reference>
<gene>
    <name evidence="1" type="primary">rsmI</name>
    <name evidence="1" type="ORF">E5336_06285</name>
</gene>